<dbReference type="EMBL" id="SAYU02000067">
    <property type="protein sequence ID" value="NHA69612.1"/>
    <property type="molecule type" value="Genomic_DNA"/>
</dbReference>
<feature type="chain" id="PRO_5035926821" evidence="1">
    <location>
        <begin position="25"/>
        <end position="446"/>
    </location>
</feature>
<gene>
    <name evidence="2" type="ORF">EPD83_016335</name>
</gene>
<dbReference type="Proteomes" id="UP000287866">
    <property type="component" value="Unassembled WGS sequence"/>
</dbReference>
<evidence type="ECO:0000256" key="1">
    <source>
        <dbReference type="SAM" id="SignalP"/>
    </source>
</evidence>
<name>A0A8T6R796_9MICO</name>
<dbReference type="AlphaFoldDB" id="A0A8T6R796"/>
<keyword evidence="3" id="KW-1185">Reference proteome</keyword>
<dbReference type="Gene3D" id="3.40.50.1820">
    <property type="entry name" value="alpha/beta hydrolase"/>
    <property type="match status" value="1"/>
</dbReference>
<accession>A0A8T6R796</accession>
<evidence type="ECO:0000313" key="2">
    <source>
        <dbReference type="EMBL" id="NHA69612.1"/>
    </source>
</evidence>
<sequence>MRRVLTAALTALALVTAGAGAAVAGPKPTYEVDRAALAATVAAVERATGQDATSGEIAGAAYVAQVPDNWNGDLVVYAHGYRGTGTALTVDPPPAYQALVAQGYAWAASSYRRNDYDPGVGVLDTKNLTEHMRSVLGRELDRTYLVGFSMGGHVTAAAIEKYPSLYDGALPACGVLGDVELFDWFTDYNLGAADYAGLAAADVDYPSETWLADTVPTIEAGLSNAPGPSWAFALNDRGRAFKDFVEVGSGGDRVTFDTAWRYWHAPQNESGTFLFGLAAGDGTIANRTGQVGQNSDTVYGTEYGPAFAGLDDSILRVQAANRNRKSQGLQPAPIIHGTPSVPVLTLHTTGDLFVPIEMEQIYAKEVRANGRGDLLVQRAVRDVGHCSFTGQEIVTAYTDLFRWVETGVRPAGEDLVADISSPTLGCAFTRGTGGSGLRPVLEPCPT</sequence>
<dbReference type="InterPro" id="IPR029058">
    <property type="entry name" value="AB_hydrolase_fold"/>
</dbReference>
<reference evidence="2" key="1">
    <citation type="submission" date="2020-03" db="EMBL/GenBank/DDBJ databases">
        <title>Phycicoccus flavus sp. nov., a novel endophytic actinobacterium isolated from branch of Kandelia candel.</title>
        <authorList>
            <person name="Tuo L."/>
        </authorList>
    </citation>
    <scope>NUCLEOTIDE SEQUENCE</scope>
    <source>
        <strain evidence="2">CMS6Z-2</strain>
    </source>
</reference>
<comment type="caution">
    <text evidence="2">The sequence shown here is derived from an EMBL/GenBank/DDBJ whole genome shotgun (WGS) entry which is preliminary data.</text>
</comment>
<protein>
    <submittedName>
        <fullName evidence="2">Phthalyl amidase</fullName>
    </submittedName>
</protein>
<proteinExistence type="predicted"/>
<dbReference type="SUPFAM" id="SSF53474">
    <property type="entry name" value="alpha/beta-Hydrolases"/>
    <property type="match status" value="1"/>
</dbReference>
<dbReference type="RefSeq" id="WP_165566869.1">
    <property type="nucleotide sequence ID" value="NZ_SAYU02000067.1"/>
</dbReference>
<feature type="signal peptide" evidence="1">
    <location>
        <begin position="1"/>
        <end position="24"/>
    </location>
</feature>
<keyword evidence="1" id="KW-0732">Signal</keyword>
<organism evidence="2 3">
    <name type="scientific">Phycicoccus flavus</name>
    <dbReference type="NCBI Taxonomy" id="2502783"/>
    <lineage>
        <taxon>Bacteria</taxon>
        <taxon>Bacillati</taxon>
        <taxon>Actinomycetota</taxon>
        <taxon>Actinomycetes</taxon>
        <taxon>Micrococcales</taxon>
        <taxon>Intrasporangiaceae</taxon>
        <taxon>Phycicoccus</taxon>
    </lineage>
</organism>
<evidence type="ECO:0000313" key="3">
    <source>
        <dbReference type="Proteomes" id="UP000287866"/>
    </source>
</evidence>